<gene>
    <name evidence="3" type="ORF">SAMN05444411_1168</name>
</gene>
<organism evidence="3 4">
    <name type="scientific">Lutibacter oricola</name>
    <dbReference type="NCBI Taxonomy" id="762486"/>
    <lineage>
        <taxon>Bacteria</taxon>
        <taxon>Pseudomonadati</taxon>
        <taxon>Bacteroidota</taxon>
        <taxon>Flavobacteriia</taxon>
        <taxon>Flavobacteriales</taxon>
        <taxon>Flavobacteriaceae</taxon>
        <taxon>Lutibacter</taxon>
    </lineage>
</organism>
<sequence>MIIKKNTIYKIDFDRKRKYFYNFLIYMFLIGISLPIIFYLIFDLSISVTIKMCLSFFLFTSVFYLIPLIVLFKNYTKHNKHFELIIEENEKYLINRKNTNLKSKINLPDSEIKIINSNLSYSLFDNRIRLLFWDELFYNELILKNNERIYISCLLCDELIEHFPNVKNNRIKRIFPNIKIINNCG</sequence>
<evidence type="ECO:0000313" key="4">
    <source>
        <dbReference type="Proteomes" id="UP000199595"/>
    </source>
</evidence>
<dbReference type="InterPro" id="IPR058916">
    <property type="entry name" value="PH_40"/>
</dbReference>
<feature type="domain" description="PH" evidence="2">
    <location>
        <begin position="9"/>
        <end position="158"/>
    </location>
</feature>
<accession>A0A1H3GQQ1</accession>
<evidence type="ECO:0000256" key="1">
    <source>
        <dbReference type="SAM" id="Phobius"/>
    </source>
</evidence>
<evidence type="ECO:0000259" key="2">
    <source>
        <dbReference type="Pfam" id="PF26566"/>
    </source>
</evidence>
<reference evidence="3 4" key="1">
    <citation type="submission" date="2016-10" db="EMBL/GenBank/DDBJ databases">
        <authorList>
            <person name="de Groot N.N."/>
        </authorList>
    </citation>
    <scope>NUCLEOTIDE SEQUENCE [LARGE SCALE GENOMIC DNA]</scope>
    <source>
        <strain evidence="3 4">DSM 24956</strain>
    </source>
</reference>
<dbReference type="AlphaFoldDB" id="A0A1H3GQQ1"/>
<dbReference type="STRING" id="762486.SAMN05444411_1168"/>
<keyword evidence="4" id="KW-1185">Reference proteome</keyword>
<keyword evidence="1" id="KW-0472">Membrane</keyword>
<keyword evidence="1" id="KW-0812">Transmembrane</keyword>
<protein>
    <recommendedName>
        <fullName evidence="2">PH domain-containing protein</fullName>
    </recommendedName>
</protein>
<keyword evidence="1" id="KW-1133">Transmembrane helix</keyword>
<name>A0A1H3GQQ1_9FLAO</name>
<evidence type="ECO:0000313" key="3">
    <source>
        <dbReference type="EMBL" id="SDY05643.1"/>
    </source>
</evidence>
<dbReference type="Pfam" id="PF26566">
    <property type="entry name" value="PH_40"/>
    <property type="match status" value="1"/>
</dbReference>
<dbReference type="EMBL" id="FNNJ01000016">
    <property type="protein sequence ID" value="SDY05643.1"/>
    <property type="molecule type" value="Genomic_DNA"/>
</dbReference>
<proteinExistence type="predicted"/>
<feature type="transmembrane region" description="Helical" evidence="1">
    <location>
        <begin position="20"/>
        <end position="42"/>
    </location>
</feature>
<feature type="transmembrane region" description="Helical" evidence="1">
    <location>
        <begin position="48"/>
        <end position="72"/>
    </location>
</feature>
<dbReference type="Proteomes" id="UP000199595">
    <property type="component" value="Unassembled WGS sequence"/>
</dbReference>